<evidence type="ECO:0000313" key="4">
    <source>
        <dbReference type="EMBL" id="GLH66347.1"/>
    </source>
</evidence>
<sequence>MSPLASCPSCGASLSFRPGTMVAVCSYCKALAARRDRDPELIGKVADLVETGSPLGLGATGRYTGRSFTLAGRVQLKHPLGGIWDEWYLALDDGRWGWLAEAQGRFYLTFTQTPHGVLPTPADLQVGGLADLGPDGLWTVGEVSEASFHSAEGEIPWAVEPGASYRYADLSGRNGAFATLDYGEDPPLFFLGREIALAELGIQGGTRKPPKVGTQSLNCPKCGGALALRAPDQTLRVGCPSCGSLLAAEGGKLAFLKSLKQPHQDVVIPLGAEGTLRGESVICIGQLRRSCHVEGTDYPWNEYLLLDSHHGFQWLVQSDGHWSLAVAVAPGEVPQVRDGQKNLWTQGHNWRRFQDVEAVVEGVWGEFYWTVEQGERVEVAEFVAPPRSLTRERQAHKGGGGEVNWSLSTYLEPREVWAAFRLEGVPPEPTGIASFQPNPHKAALAKSALWLVGALGLLLLLVMVESITHRNTELFHRQLNLYDLARIQADAPGAARQGIPARRPPAPVGSTAPAPAEAQEPVFFSDPIEIRDAHRNLAVTLSAPVNNSWVGLEGALVSETTGVAELFLVESSWYHGVDGGESWSEGDQAQTVFLSAVPAGSYVLRLAPQWDGKVPPVRVIDVRLRQGVMRWLYPGLALLAILVVPLLMVFRMAAFESRRWQESMYAPNVGASGSDD</sequence>
<keyword evidence="2" id="KW-0812">Transmembrane</keyword>
<keyword evidence="2" id="KW-1133">Transmembrane helix</keyword>
<gene>
    <name evidence="4" type="ORF">GETHED_07110</name>
</gene>
<feature type="domain" description="DUF4178" evidence="3">
    <location>
        <begin position="57"/>
        <end position="195"/>
    </location>
</feature>
<organism evidence="4 5">
    <name type="scientific">Geothrix edaphica</name>
    <dbReference type="NCBI Taxonomy" id="2927976"/>
    <lineage>
        <taxon>Bacteria</taxon>
        <taxon>Pseudomonadati</taxon>
        <taxon>Acidobacteriota</taxon>
        <taxon>Holophagae</taxon>
        <taxon>Holophagales</taxon>
        <taxon>Holophagaceae</taxon>
        <taxon>Geothrix</taxon>
    </lineage>
</organism>
<evidence type="ECO:0000256" key="1">
    <source>
        <dbReference type="SAM" id="MobiDB-lite"/>
    </source>
</evidence>
<dbReference type="InterPro" id="IPR025235">
    <property type="entry name" value="DUF4178"/>
</dbReference>
<feature type="transmembrane region" description="Helical" evidence="2">
    <location>
        <begin position="631"/>
        <end position="654"/>
    </location>
</feature>
<protein>
    <recommendedName>
        <fullName evidence="3">DUF4178 domain-containing protein</fullName>
    </recommendedName>
</protein>
<dbReference type="EMBL" id="BSDC01000001">
    <property type="protein sequence ID" value="GLH66347.1"/>
    <property type="molecule type" value="Genomic_DNA"/>
</dbReference>
<feature type="domain" description="DUF4178" evidence="3">
    <location>
        <begin position="270"/>
        <end position="413"/>
    </location>
</feature>
<keyword evidence="2" id="KW-0472">Membrane</keyword>
<reference evidence="4" key="1">
    <citation type="journal article" date="2023" name="Antonie Van Leeuwenhoek">
        <title>Mesoterricola silvestris gen. nov., sp. nov., Mesoterricola sediminis sp. nov., Geothrix oryzae sp. nov., Geothrix edaphica sp. nov., Geothrix rubra sp. nov., and Geothrix limicola sp. nov., six novel members of Acidobacteriota isolated from soils.</title>
        <authorList>
            <person name="Itoh H."/>
            <person name="Sugisawa Y."/>
            <person name="Mise K."/>
            <person name="Xu Z."/>
            <person name="Kuniyasu M."/>
            <person name="Ushijima N."/>
            <person name="Kawano K."/>
            <person name="Kobayashi E."/>
            <person name="Shiratori Y."/>
            <person name="Masuda Y."/>
            <person name="Senoo K."/>
        </authorList>
    </citation>
    <scope>NUCLEOTIDE SEQUENCE</scope>
    <source>
        <strain evidence="4">Red802</strain>
    </source>
</reference>
<feature type="transmembrane region" description="Helical" evidence="2">
    <location>
        <begin position="448"/>
        <end position="468"/>
    </location>
</feature>
<evidence type="ECO:0000259" key="3">
    <source>
        <dbReference type="Pfam" id="PF13785"/>
    </source>
</evidence>
<evidence type="ECO:0000313" key="5">
    <source>
        <dbReference type="Proteomes" id="UP001165044"/>
    </source>
</evidence>
<dbReference type="RefSeq" id="WP_285606455.1">
    <property type="nucleotide sequence ID" value="NZ_BSDC01000001.1"/>
</dbReference>
<accession>A0ABQ5PVF4</accession>
<name>A0ABQ5PVF4_9BACT</name>
<dbReference type="Pfam" id="PF13785">
    <property type="entry name" value="DUF4178"/>
    <property type="match status" value="2"/>
</dbReference>
<comment type="caution">
    <text evidence="4">The sequence shown here is derived from an EMBL/GenBank/DDBJ whole genome shotgun (WGS) entry which is preliminary data.</text>
</comment>
<keyword evidence="5" id="KW-1185">Reference proteome</keyword>
<dbReference type="Proteomes" id="UP001165044">
    <property type="component" value="Unassembled WGS sequence"/>
</dbReference>
<proteinExistence type="predicted"/>
<evidence type="ECO:0000256" key="2">
    <source>
        <dbReference type="SAM" id="Phobius"/>
    </source>
</evidence>
<feature type="region of interest" description="Disordered" evidence="1">
    <location>
        <begin position="495"/>
        <end position="516"/>
    </location>
</feature>